<reference evidence="2 3" key="1">
    <citation type="submission" date="2019-06" db="EMBL/GenBank/DDBJ databases">
        <title>Sequencing the genomes of 1000 actinobacteria strains.</title>
        <authorList>
            <person name="Klenk H.-P."/>
        </authorList>
    </citation>
    <scope>NUCLEOTIDE SEQUENCE [LARGE SCALE GENOMIC DNA]</scope>
    <source>
        <strain evidence="2 3">DSM 45679</strain>
    </source>
</reference>
<protein>
    <submittedName>
        <fullName evidence="2">Uncharacterized protein DUF742</fullName>
    </submittedName>
</protein>
<dbReference type="AlphaFoldDB" id="A0A542DR59"/>
<name>A0A542DR59_AMYCI</name>
<dbReference type="PANTHER" id="PTHR36221:SF1">
    <property type="entry name" value="DUF742 DOMAIN-CONTAINING PROTEIN"/>
    <property type="match status" value="1"/>
</dbReference>
<dbReference type="InterPro" id="IPR007995">
    <property type="entry name" value="DUF742"/>
</dbReference>
<gene>
    <name evidence="2" type="ORF">FB471_5429</name>
</gene>
<dbReference type="EMBL" id="VFML01000001">
    <property type="protein sequence ID" value="TQJ05592.1"/>
    <property type="molecule type" value="Genomic_DNA"/>
</dbReference>
<dbReference type="Pfam" id="PF05331">
    <property type="entry name" value="DUF742"/>
    <property type="match status" value="1"/>
</dbReference>
<dbReference type="OrthoDB" id="3637486at2"/>
<accession>A0A542DR59</accession>
<comment type="caution">
    <text evidence="2">The sequence shown here is derived from an EMBL/GenBank/DDBJ whole genome shotgun (WGS) entry which is preliminary data.</text>
</comment>
<sequence length="205" mass="22979">MSTHKRKNALFRPLSFDGWGDYQQWAEHDFQPRDPEDESDESETERGPGARTATATAPAEQRIPSPPPPWPESDVDSQAPEPEEVEEDHDFIRARPYVRTGGRAKATYDLRLETMVSSTRLHESPRAMHQPMTADHRTICTLSQHPQSVAEIAARIKAPLGVARILISDAIDMGLLMIHENAPMANGRPPLELLKRVHDGLLRLA</sequence>
<organism evidence="2 3">
    <name type="scientific">Amycolatopsis cihanbeyliensis</name>
    <dbReference type="NCBI Taxonomy" id="1128664"/>
    <lineage>
        <taxon>Bacteria</taxon>
        <taxon>Bacillati</taxon>
        <taxon>Actinomycetota</taxon>
        <taxon>Actinomycetes</taxon>
        <taxon>Pseudonocardiales</taxon>
        <taxon>Pseudonocardiaceae</taxon>
        <taxon>Amycolatopsis</taxon>
    </lineage>
</organism>
<proteinExistence type="predicted"/>
<evidence type="ECO:0000313" key="2">
    <source>
        <dbReference type="EMBL" id="TQJ05592.1"/>
    </source>
</evidence>
<dbReference type="Proteomes" id="UP000320876">
    <property type="component" value="Unassembled WGS sequence"/>
</dbReference>
<feature type="compositionally biased region" description="Low complexity" evidence="1">
    <location>
        <begin position="47"/>
        <end position="60"/>
    </location>
</feature>
<dbReference type="PANTHER" id="PTHR36221">
    <property type="entry name" value="DUF742 DOMAIN-CONTAINING PROTEIN"/>
    <property type="match status" value="1"/>
</dbReference>
<feature type="region of interest" description="Disordered" evidence="1">
    <location>
        <begin position="23"/>
        <end position="94"/>
    </location>
</feature>
<dbReference type="RefSeq" id="WP_142001097.1">
    <property type="nucleotide sequence ID" value="NZ_VFML01000001.1"/>
</dbReference>
<evidence type="ECO:0000256" key="1">
    <source>
        <dbReference type="SAM" id="MobiDB-lite"/>
    </source>
</evidence>
<keyword evidence="3" id="KW-1185">Reference proteome</keyword>
<evidence type="ECO:0000313" key="3">
    <source>
        <dbReference type="Proteomes" id="UP000320876"/>
    </source>
</evidence>